<sequence length="782" mass="89263">MIKTKSYQDGNEGYNEISLVPVFYAGRFSLALSLNALKITEIAWKEKTVQNILSYAFSFIEEIKYTDNRSFDFFIDRSSTLRQDTSGLMSITDHKWENIEEKLSLNFDIRTKRFSLRLFSPDISFEDYSLLYGADVSFMPLNPLSVGINMLSYADFEKESYSYYPSLYASLSFYRTEELDIALRAGYISAIADGMDSRANYAYYISLPLSYQLNFMNMGMMYKKGEVSYNMFNESYSAESEDGYTLFLTSTMKSPLFDFTFSSFMGFNENFSLLPEQSFVDASIRAALGNTSLKIGVKKDNLFSYSEFLKSSDFYISLETQSGSLLTEFTLKMLKGRPAIGFMTRLALIDIDNVVENTKSRFFDLYINLGITSFKDSVYFNTTPVVRIGGENNYFSLRLPLKYSISDNEFYLYHDKGDSNFDIVKDSYDDFSDIFDSISDVFTFIEGFSLSSEDEMTYIRASRDEKTNNVFFDNYSSYNSLSLNARVSFQNMSLSLFVDDLENIRIFNAEIGFYPFSSDGSGVILSAPSSLTIKDEKNYSLTTFAGLTYKQILTEELALSLFLFGELHVDYVDGKAENIRIIYDTEREKLFGYLAGSEINWHNENIDFSFSLGLHAGRIRPAIYNAFSALNPALGHENSVFDDTEGNTFYSQIKLILDFENVDFTLKYSLTDIISLFSSFSSYDEDILSLSLSFTLRNGIGLDFSIARKGFISSADEILNYSTYFLSSDTIYSVSLIKKWENVELSLALESGGIYEKDDSYANIYKLKEVQPLFSITTRMGF</sequence>
<reference evidence="1" key="2">
    <citation type="submission" date="2021-04" db="EMBL/GenBank/DDBJ databases">
        <authorList>
            <person name="Gilroy R."/>
        </authorList>
    </citation>
    <scope>NUCLEOTIDE SEQUENCE</scope>
    <source>
        <strain evidence="1">Gambia11-129</strain>
    </source>
</reference>
<protein>
    <submittedName>
        <fullName evidence="1">Uncharacterized protein</fullName>
    </submittedName>
</protein>
<proteinExistence type="predicted"/>
<gene>
    <name evidence="1" type="ORF">IAB12_03960</name>
</gene>
<evidence type="ECO:0000313" key="1">
    <source>
        <dbReference type="EMBL" id="HIV98916.1"/>
    </source>
</evidence>
<dbReference type="AlphaFoldDB" id="A0A9D1PSI9"/>
<comment type="caution">
    <text evidence="1">The sequence shown here is derived from an EMBL/GenBank/DDBJ whole genome shotgun (WGS) entry which is preliminary data.</text>
</comment>
<dbReference type="EMBL" id="DXHU01000016">
    <property type="protein sequence ID" value="HIV98916.1"/>
    <property type="molecule type" value="Genomic_DNA"/>
</dbReference>
<reference evidence="1" key="1">
    <citation type="journal article" date="2021" name="PeerJ">
        <title>Extensive microbial diversity within the chicken gut microbiome revealed by metagenomics and culture.</title>
        <authorList>
            <person name="Gilroy R."/>
            <person name="Ravi A."/>
            <person name="Getino M."/>
            <person name="Pursley I."/>
            <person name="Horton D.L."/>
            <person name="Alikhan N.F."/>
            <person name="Baker D."/>
            <person name="Gharbi K."/>
            <person name="Hall N."/>
            <person name="Watson M."/>
            <person name="Adriaenssens E.M."/>
            <person name="Foster-Nyarko E."/>
            <person name="Jarju S."/>
            <person name="Secka A."/>
            <person name="Antonio M."/>
            <person name="Oren A."/>
            <person name="Chaudhuri R.R."/>
            <person name="La Ragione R."/>
            <person name="Hildebrand F."/>
            <person name="Pallen M.J."/>
        </authorList>
    </citation>
    <scope>NUCLEOTIDE SEQUENCE</scope>
    <source>
        <strain evidence="1">Gambia11-129</strain>
    </source>
</reference>
<organism evidence="1 2">
    <name type="scientific">Candidatus Ornithospirochaeta avicola</name>
    <dbReference type="NCBI Taxonomy" id="2840896"/>
    <lineage>
        <taxon>Bacteria</taxon>
        <taxon>Pseudomonadati</taxon>
        <taxon>Spirochaetota</taxon>
        <taxon>Spirochaetia</taxon>
        <taxon>Spirochaetales</taxon>
        <taxon>Spirochaetaceae</taxon>
        <taxon>Spirochaetaceae incertae sedis</taxon>
        <taxon>Candidatus Ornithospirochaeta</taxon>
    </lineage>
</organism>
<name>A0A9D1PSI9_9SPIO</name>
<accession>A0A9D1PSI9</accession>
<evidence type="ECO:0000313" key="2">
    <source>
        <dbReference type="Proteomes" id="UP000823936"/>
    </source>
</evidence>
<dbReference type="Proteomes" id="UP000823936">
    <property type="component" value="Unassembled WGS sequence"/>
</dbReference>